<evidence type="ECO:0000256" key="9">
    <source>
        <dbReference type="SAM" id="Phobius"/>
    </source>
</evidence>
<evidence type="ECO:0000256" key="4">
    <source>
        <dbReference type="ARBA" id="ARBA00022692"/>
    </source>
</evidence>
<reference evidence="11 12" key="1">
    <citation type="submission" date="2019-04" db="EMBL/GenBank/DDBJ databases">
        <title>Comparative genomics and transcriptomics to analyze fruiting body development in filamentous ascomycetes.</title>
        <authorList>
            <consortium name="DOE Joint Genome Institute"/>
            <person name="Lutkenhaus R."/>
            <person name="Traeger S."/>
            <person name="Breuer J."/>
            <person name="Kuo A."/>
            <person name="Lipzen A."/>
            <person name="Pangilinan J."/>
            <person name="Dilworth D."/>
            <person name="Sandor L."/>
            <person name="Poggeler S."/>
            <person name="Barry K."/>
            <person name="Grigoriev I.V."/>
            <person name="Nowrousian M."/>
        </authorList>
    </citation>
    <scope>NUCLEOTIDE SEQUENCE [LARGE SCALE GENOMIC DNA]</scope>
    <source>
        <strain evidence="11 12">CBS 389.68</strain>
    </source>
</reference>
<keyword evidence="6 9" id="KW-1133">Transmembrane helix</keyword>
<dbReference type="Pfam" id="PF01490">
    <property type="entry name" value="Aa_trans"/>
    <property type="match status" value="1"/>
</dbReference>
<dbReference type="PANTHER" id="PTHR22950:SF458">
    <property type="entry name" value="SODIUM-COUPLED NEUTRAL AMINO ACID TRANSPORTER 11-RELATED"/>
    <property type="match status" value="1"/>
</dbReference>
<evidence type="ECO:0000256" key="3">
    <source>
        <dbReference type="ARBA" id="ARBA00022448"/>
    </source>
</evidence>
<dbReference type="OrthoDB" id="28208at2759"/>
<dbReference type="GO" id="GO:0015179">
    <property type="term" value="F:L-amino acid transmembrane transporter activity"/>
    <property type="evidence" value="ECO:0007669"/>
    <property type="project" value="TreeGrafter"/>
</dbReference>
<evidence type="ECO:0000256" key="5">
    <source>
        <dbReference type="ARBA" id="ARBA00022970"/>
    </source>
</evidence>
<feature type="region of interest" description="Disordered" evidence="8">
    <location>
        <begin position="1"/>
        <end position="22"/>
    </location>
</feature>
<feature type="transmembrane region" description="Helical" evidence="9">
    <location>
        <begin position="388"/>
        <end position="408"/>
    </location>
</feature>
<dbReference type="Proteomes" id="UP000298138">
    <property type="component" value="Unassembled WGS sequence"/>
</dbReference>
<dbReference type="STRING" id="341454.A0A4S2MV03"/>
<dbReference type="PANTHER" id="PTHR22950">
    <property type="entry name" value="AMINO ACID TRANSPORTER"/>
    <property type="match status" value="1"/>
</dbReference>
<keyword evidence="3" id="KW-0813">Transport</keyword>
<feature type="domain" description="Amino acid transporter transmembrane" evidence="10">
    <location>
        <begin position="51"/>
        <end position="440"/>
    </location>
</feature>
<keyword evidence="5" id="KW-0029">Amino-acid transport</keyword>
<feature type="transmembrane region" description="Helical" evidence="9">
    <location>
        <begin position="282"/>
        <end position="304"/>
    </location>
</feature>
<feature type="transmembrane region" description="Helical" evidence="9">
    <location>
        <begin position="171"/>
        <end position="192"/>
    </location>
</feature>
<evidence type="ECO:0000259" key="10">
    <source>
        <dbReference type="Pfam" id="PF01490"/>
    </source>
</evidence>
<sequence length="456" mass="49642">MQFDDEYDEEDYGDAESGRRLPLLTGITPPRIVRGNELAMEELLEERERPKSGMRMAFMNMANSIIGAGIIGMPYSFRQAGLGMGIILLVVLTVIVDWTIQLIAINTKLSGTDSFQATMQHCFGKSGLVAISVAQWAFAFGGCIAYCIIIGDTFPHVMTALFPGIENVPVLSLLANRRAAIVIFTLGISYPLTLYRDISKLAKASAFALVSMAIIVFTVVVQGISIPASERPDTTNDHIKLINTGIFQAVGVISFAFVCHHNSLLIYASLKTPTLNRFATVTHYSTSISMLFCILMACAGYLTFRSTTSANVLNNFASTNTMANIARLCFGFNMLTTLPLEAFVCREVMEEYYFPGEPFNYARHLILSTALVVSALSVSLITCDLGAVFELIGATSACALAYVLPAVCYIKLATRSWRTWAAAAVAVFGGVVMVISLAQSFWKMARDDGTPVQCGW</sequence>
<name>A0A4S2MV03_9PEZI</name>
<keyword evidence="7 9" id="KW-0472">Membrane</keyword>
<evidence type="ECO:0000256" key="2">
    <source>
        <dbReference type="ARBA" id="ARBA00008066"/>
    </source>
</evidence>
<feature type="transmembrane region" description="Helical" evidence="9">
    <location>
        <begin position="324"/>
        <end position="344"/>
    </location>
</feature>
<dbReference type="InterPro" id="IPR013057">
    <property type="entry name" value="AA_transpt_TM"/>
</dbReference>
<evidence type="ECO:0000256" key="7">
    <source>
        <dbReference type="ARBA" id="ARBA00023136"/>
    </source>
</evidence>
<dbReference type="InParanoid" id="A0A4S2MV03"/>
<evidence type="ECO:0000256" key="1">
    <source>
        <dbReference type="ARBA" id="ARBA00004141"/>
    </source>
</evidence>
<dbReference type="EMBL" id="ML220125">
    <property type="protein sequence ID" value="TGZ80353.1"/>
    <property type="molecule type" value="Genomic_DNA"/>
</dbReference>
<feature type="transmembrane region" description="Helical" evidence="9">
    <location>
        <begin position="420"/>
        <end position="442"/>
    </location>
</feature>
<comment type="similarity">
    <text evidence="2">Belongs to the amino acid/polyamine transporter 2 family.</text>
</comment>
<dbReference type="FunCoup" id="A0A4S2MV03">
    <property type="interactions" value="106"/>
</dbReference>
<gene>
    <name evidence="11" type="ORF">EX30DRAFT_332224</name>
</gene>
<evidence type="ECO:0000256" key="8">
    <source>
        <dbReference type="SAM" id="MobiDB-lite"/>
    </source>
</evidence>
<dbReference type="AlphaFoldDB" id="A0A4S2MV03"/>
<keyword evidence="4 9" id="KW-0812">Transmembrane</keyword>
<feature type="transmembrane region" description="Helical" evidence="9">
    <location>
        <begin position="204"/>
        <end position="226"/>
    </location>
</feature>
<feature type="transmembrane region" description="Helical" evidence="9">
    <location>
        <begin position="126"/>
        <end position="151"/>
    </location>
</feature>
<feature type="transmembrane region" description="Helical" evidence="9">
    <location>
        <begin position="57"/>
        <end position="77"/>
    </location>
</feature>
<feature type="compositionally biased region" description="Acidic residues" evidence="8">
    <location>
        <begin position="1"/>
        <end position="14"/>
    </location>
</feature>
<protein>
    <recommendedName>
        <fullName evidence="10">Amino acid transporter transmembrane domain-containing protein</fullName>
    </recommendedName>
</protein>
<proteinExistence type="inferred from homology"/>
<evidence type="ECO:0000313" key="11">
    <source>
        <dbReference type="EMBL" id="TGZ80353.1"/>
    </source>
</evidence>
<feature type="transmembrane region" description="Helical" evidence="9">
    <location>
        <begin position="365"/>
        <end position="382"/>
    </location>
</feature>
<dbReference type="GO" id="GO:0016020">
    <property type="term" value="C:membrane"/>
    <property type="evidence" value="ECO:0007669"/>
    <property type="project" value="UniProtKB-SubCell"/>
</dbReference>
<evidence type="ECO:0000313" key="12">
    <source>
        <dbReference type="Proteomes" id="UP000298138"/>
    </source>
</evidence>
<accession>A0A4S2MV03</accession>
<feature type="transmembrane region" description="Helical" evidence="9">
    <location>
        <begin position="83"/>
        <end position="105"/>
    </location>
</feature>
<feature type="transmembrane region" description="Helical" evidence="9">
    <location>
        <begin position="246"/>
        <end position="270"/>
    </location>
</feature>
<keyword evidence="12" id="KW-1185">Reference proteome</keyword>
<evidence type="ECO:0000256" key="6">
    <source>
        <dbReference type="ARBA" id="ARBA00022989"/>
    </source>
</evidence>
<comment type="subcellular location">
    <subcellularLocation>
        <location evidence="1">Membrane</location>
        <topology evidence="1">Multi-pass membrane protein</topology>
    </subcellularLocation>
</comment>
<organism evidence="11 12">
    <name type="scientific">Ascodesmis nigricans</name>
    <dbReference type="NCBI Taxonomy" id="341454"/>
    <lineage>
        <taxon>Eukaryota</taxon>
        <taxon>Fungi</taxon>
        <taxon>Dikarya</taxon>
        <taxon>Ascomycota</taxon>
        <taxon>Pezizomycotina</taxon>
        <taxon>Pezizomycetes</taxon>
        <taxon>Pezizales</taxon>
        <taxon>Ascodesmidaceae</taxon>
        <taxon>Ascodesmis</taxon>
    </lineage>
</organism>
<dbReference type="GO" id="GO:0005783">
    <property type="term" value="C:endoplasmic reticulum"/>
    <property type="evidence" value="ECO:0007669"/>
    <property type="project" value="TreeGrafter"/>
</dbReference>